<dbReference type="EMBL" id="FNRD01000003">
    <property type="protein sequence ID" value="SEA30292.1"/>
    <property type="molecule type" value="Genomic_DNA"/>
</dbReference>
<dbReference type="OrthoDB" id="1356525at2"/>
<dbReference type="AlphaFoldDB" id="A0A1H4A418"/>
<protein>
    <submittedName>
        <fullName evidence="1">Uncharacterized protein</fullName>
    </submittedName>
</protein>
<proteinExistence type="predicted"/>
<evidence type="ECO:0000313" key="1">
    <source>
        <dbReference type="EMBL" id="SEA30292.1"/>
    </source>
</evidence>
<sequence length="130" mass="15314">MASEYLGSGVLDKPKNQIEFWFNRHKVLKLKPNELFNELVLFPLYQVNKTPLFNSRELETGLYIMKKEIGLISCLELEIDTDILQIDDFKFITTAFKNERFLSEIKYQNQNLNPVKNDTVITYQTGFEIK</sequence>
<keyword evidence="2" id="KW-1185">Reference proteome</keyword>
<reference evidence="2" key="1">
    <citation type="submission" date="2016-10" db="EMBL/GenBank/DDBJ databases">
        <authorList>
            <person name="Varghese N."/>
            <person name="Submissions S."/>
        </authorList>
    </citation>
    <scope>NUCLEOTIDE SEQUENCE [LARGE SCALE GENOMIC DNA]</scope>
    <source>
        <strain evidence="2">DSM 22376</strain>
    </source>
</reference>
<accession>A0A1H4A418</accession>
<dbReference type="RefSeq" id="WP_091086329.1">
    <property type="nucleotide sequence ID" value="NZ_FNRD01000003.1"/>
</dbReference>
<gene>
    <name evidence="1" type="ORF">SAMN05443667_103175</name>
</gene>
<name>A0A1H4A418_9FLAO</name>
<dbReference type="Proteomes" id="UP000198951">
    <property type="component" value="Unassembled WGS sequence"/>
</dbReference>
<organism evidence="1 2">
    <name type="scientific">Flavobacterium gillisiae</name>
    <dbReference type="NCBI Taxonomy" id="150146"/>
    <lineage>
        <taxon>Bacteria</taxon>
        <taxon>Pseudomonadati</taxon>
        <taxon>Bacteroidota</taxon>
        <taxon>Flavobacteriia</taxon>
        <taxon>Flavobacteriales</taxon>
        <taxon>Flavobacteriaceae</taxon>
        <taxon>Flavobacterium</taxon>
    </lineage>
</organism>
<evidence type="ECO:0000313" key="2">
    <source>
        <dbReference type="Proteomes" id="UP000198951"/>
    </source>
</evidence>